<protein>
    <submittedName>
        <fullName evidence="1">Uncharacterized protein</fullName>
    </submittedName>
</protein>
<dbReference type="Proteomes" id="UP001341840">
    <property type="component" value="Unassembled WGS sequence"/>
</dbReference>
<comment type="caution">
    <text evidence="1">The sequence shown here is derived from an EMBL/GenBank/DDBJ whole genome shotgun (WGS) entry which is preliminary data.</text>
</comment>
<proteinExistence type="predicted"/>
<name>A0ABU6WGL8_9FABA</name>
<keyword evidence="2" id="KW-1185">Reference proteome</keyword>
<gene>
    <name evidence="1" type="ORF">PIB30_043445</name>
</gene>
<sequence length="84" mass="9111">MAPASLLLLSYVDGSILRISSLDSPFGAHFPSLYQRFGSSPPPPPSSSLRYEYNEHRPVAEASGRAVTRRLKVACSSLAFSLQT</sequence>
<dbReference type="EMBL" id="JASCZI010181496">
    <property type="protein sequence ID" value="MED6184033.1"/>
    <property type="molecule type" value="Genomic_DNA"/>
</dbReference>
<evidence type="ECO:0000313" key="2">
    <source>
        <dbReference type="Proteomes" id="UP001341840"/>
    </source>
</evidence>
<reference evidence="1 2" key="1">
    <citation type="journal article" date="2023" name="Plants (Basel)">
        <title>Bridging the Gap: Combining Genomics and Transcriptomics Approaches to Understand Stylosanthes scabra, an Orphan Legume from the Brazilian Caatinga.</title>
        <authorList>
            <person name="Ferreira-Neto J.R.C."/>
            <person name="da Silva M.D."/>
            <person name="Binneck E."/>
            <person name="de Melo N.F."/>
            <person name="da Silva R.H."/>
            <person name="de Melo A.L.T.M."/>
            <person name="Pandolfi V."/>
            <person name="Bustamante F.O."/>
            <person name="Brasileiro-Vidal A.C."/>
            <person name="Benko-Iseppon A.M."/>
        </authorList>
    </citation>
    <scope>NUCLEOTIDE SEQUENCE [LARGE SCALE GENOMIC DNA]</scope>
    <source>
        <tissue evidence="1">Leaves</tissue>
    </source>
</reference>
<accession>A0ABU6WGL8</accession>
<organism evidence="1 2">
    <name type="scientific">Stylosanthes scabra</name>
    <dbReference type="NCBI Taxonomy" id="79078"/>
    <lineage>
        <taxon>Eukaryota</taxon>
        <taxon>Viridiplantae</taxon>
        <taxon>Streptophyta</taxon>
        <taxon>Embryophyta</taxon>
        <taxon>Tracheophyta</taxon>
        <taxon>Spermatophyta</taxon>
        <taxon>Magnoliopsida</taxon>
        <taxon>eudicotyledons</taxon>
        <taxon>Gunneridae</taxon>
        <taxon>Pentapetalae</taxon>
        <taxon>rosids</taxon>
        <taxon>fabids</taxon>
        <taxon>Fabales</taxon>
        <taxon>Fabaceae</taxon>
        <taxon>Papilionoideae</taxon>
        <taxon>50 kb inversion clade</taxon>
        <taxon>dalbergioids sensu lato</taxon>
        <taxon>Dalbergieae</taxon>
        <taxon>Pterocarpus clade</taxon>
        <taxon>Stylosanthes</taxon>
    </lineage>
</organism>
<evidence type="ECO:0000313" key="1">
    <source>
        <dbReference type="EMBL" id="MED6184033.1"/>
    </source>
</evidence>